<proteinExistence type="inferred from homology"/>
<dbReference type="InterPro" id="IPR042452">
    <property type="entry name" value="ZPR1_Znf1/2"/>
</dbReference>
<dbReference type="InterPro" id="IPR004457">
    <property type="entry name" value="Znf_ZPR1"/>
</dbReference>
<dbReference type="PANTHER" id="PTHR10876">
    <property type="entry name" value="ZINC FINGER PROTEIN ZPR1"/>
    <property type="match status" value="1"/>
</dbReference>
<dbReference type="EMBL" id="CALNXI010000314">
    <property type="protein sequence ID" value="CAH3024668.1"/>
    <property type="molecule type" value="Genomic_DNA"/>
</dbReference>
<dbReference type="Pfam" id="PF03367">
    <property type="entry name" value="Zn_ribbon_ZPR1"/>
    <property type="match status" value="2"/>
</dbReference>
<keyword evidence="2" id="KW-0479">Metal-binding</keyword>
<dbReference type="InterPro" id="IPR056180">
    <property type="entry name" value="ZPR1_jr_dom"/>
</dbReference>
<gene>
    <name evidence="7" type="ORF">PEVE_00023648</name>
</gene>
<dbReference type="PANTHER" id="PTHR10876:SF0">
    <property type="entry name" value="ZINC FINGER PROTEIN ZPR1"/>
    <property type="match status" value="1"/>
</dbReference>
<feature type="region of interest" description="Disordered" evidence="5">
    <location>
        <begin position="421"/>
        <end position="445"/>
    </location>
</feature>
<dbReference type="SMART" id="SM00709">
    <property type="entry name" value="Zpr1"/>
    <property type="match status" value="2"/>
</dbReference>
<keyword evidence="3" id="KW-0863">Zinc-finger</keyword>
<comment type="caution">
    <text evidence="7">The sequence shown here is derived from an EMBL/GenBank/DDBJ whole genome shotgun (WGS) entry which is preliminary data.</text>
</comment>
<dbReference type="NCBIfam" id="TIGR00310">
    <property type="entry name" value="ZPR1_znf"/>
    <property type="match status" value="2"/>
</dbReference>
<evidence type="ECO:0000256" key="2">
    <source>
        <dbReference type="ARBA" id="ARBA00022723"/>
    </source>
</evidence>
<feature type="region of interest" description="Disordered" evidence="5">
    <location>
        <begin position="207"/>
        <end position="235"/>
    </location>
</feature>
<reference evidence="7 8" key="1">
    <citation type="submission" date="2022-05" db="EMBL/GenBank/DDBJ databases">
        <authorList>
            <consortium name="Genoscope - CEA"/>
            <person name="William W."/>
        </authorList>
    </citation>
    <scope>NUCLEOTIDE SEQUENCE [LARGE SCALE GENOMIC DNA]</scope>
</reference>
<dbReference type="Gene3D" id="2.20.25.420">
    <property type="entry name" value="ZPR1, zinc finger domain"/>
    <property type="match status" value="2"/>
</dbReference>
<name>A0ABN8M548_9CNID</name>
<dbReference type="InterPro" id="IPR042451">
    <property type="entry name" value="ZPR1_A/B_dom"/>
</dbReference>
<evidence type="ECO:0000256" key="1">
    <source>
        <dbReference type="ARBA" id="ARBA00008354"/>
    </source>
</evidence>
<feature type="compositionally biased region" description="Polar residues" evidence="5">
    <location>
        <begin position="207"/>
        <end position="216"/>
    </location>
</feature>
<dbReference type="Gene3D" id="2.60.120.1040">
    <property type="entry name" value="ZPR1, A/B domain"/>
    <property type="match status" value="2"/>
</dbReference>
<feature type="domain" description="Zinc finger ZPR1-type" evidence="6">
    <location>
        <begin position="244"/>
        <end position="404"/>
    </location>
</feature>
<evidence type="ECO:0000256" key="4">
    <source>
        <dbReference type="ARBA" id="ARBA00022833"/>
    </source>
</evidence>
<dbReference type="InterPro" id="IPR040141">
    <property type="entry name" value="ZPR1"/>
</dbReference>
<sequence>MTTETKEPLFRDIDGDEGENVNTIESLCMSCEENGTTRLLLTRIPFFKEIILMSFECPHCGFTNNEVQSAGRIQEKGCTITLSVSSPKDLNRQVVKSDAASFTIPELEFESPAFSQKGELNTIEGLLERAITGLEEHQPVRKIVDPVLAAKIDEIVSQLKKCHDGKMNFTLILDDVSGNSFIENPHAPKDDPCMTFVQYMRSTEQDASLGLQSASEAATEENVAEKEDEDKDNKVTDEVLNFPTNCSSCNAPAETRMKVVAIPHFKEVIIMATSCDACGDKTNEVKSGSGIEPKGCRLTLKITDPEDLNRDVLKSETCEVQIPSLDFVTHSGTLGGRFTTLEGLLTNIKEQLQSVNPFGFGDSPALFNSQMKTFLTGIDKIISGEELGVEIILDDPAGNSYIQNLYAPDPDPELEVVHYQRSKEQDDELGISDMKTEGYAEDEKS</sequence>
<protein>
    <recommendedName>
        <fullName evidence="6">Zinc finger ZPR1-type domain-containing protein</fullName>
    </recommendedName>
</protein>
<evidence type="ECO:0000256" key="5">
    <source>
        <dbReference type="SAM" id="MobiDB-lite"/>
    </source>
</evidence>
<evidence type="ECO:0000259" key="6">
    <source>
        <dbReference type="SMART" id="SM00709"/>
    </source>
</evidence>
<evidence type="ECO:0000313" key="8">
    <source>
        <dbReference type="Proteomes" id="UP001159427"/>
    </source>
</evidence>
<evidence type="ECO:0000256" key="3">
    <source>
        <dbReference type="ARBA" id="ARBA00022771"/>
    </source>
</evidence>
<feature type="domain" description="Zinc finger ZPR1-type" evidence="6">
    <location>
        <begin position="26"/>
        <end position="184"/>
    </location>
</feature>
<dbReference type="Proteomes" id="UP001159427">
    <property type="component" value="Unassembled WGS sequence"/>
</dbReference>
<organism evidence="7 8">
    <name type="scientific">Porites evermanni</name>
    <dbReference type="NCBI Taxonomy" id="104178"/>
    <lineage>
        <taxon>Eukaryota</taxon>
        <taxon>Metazoa</taxon>
        <taxon>Cnidaria</taxon>
        <taxon>Anthozoa</taxon>
        <taxon>Hexacorallia</taxon>
        <taxon>Scleractinia</taxon>
        <taxon>Fungiina</taxon>
        <taxon>Poritidae</taxon>
        <taxon>Porites</taxon>
    </lineage>
</organism>
<keyword evidence="4" id="KW-0862">Zinc</keyword>
<dbReference type="Pfam" id="PF22794">
    <property type="entry name" value="jr-ZPR1"/>
    <property type="match status" value="2"/>
</dbReference>
<keyword evidence="8" id="KW-1185">Reference proteome</keyword>
<evidence type="ECO:0000313" key="7">
    <source>
        <dbReference type="EMBL" id="CAH3024668.1"/>
    </source>
</evidence>
<comment type="similarity">
    <text evidence="1">Belongs to the ZPR1 family.</text>
</comment>
<accession>A0ABN8M548</accession>
<feature type="compositionally biased region" description="Basic and acidic residues" evidence="5">
    <location>
        <begin position="434"/>
        <end position="445"/>
    </location>
</feature>